<accession>A0A0N4XT60</accession>
<evidence type="ECO:0000256" key="1">
    <source>
        <dbReference type="SAM" id="SignalP"/>
    </source>
</evidence>
<sequence>MIPILLLTLRTTLACVASRDPEEILNPTTVTTTMTTTTVTLPPPCAVCPQGVYREACNGTELICNRSEGQWRTFMGLIVEAVSCMGPPLGCNFCPTAAATYADCTTYGRITCLTLGQTSSTIVRDPTDCKFIVICAPGTTANYVSVTGVTDTLMPSQTMTCPFPPGPSQWNTPAGAPVTGITCMSNP</sequence>
<name>A0A0N4XT60_NIPBR</name>
<dbReference type="EMBL" id="UYSL01019757">
    <property type="protein sequence ID" value="VDL69347.1"/>
    <property type="molecule type" value="Genomic_DNA"/>
</dbReference>
<feature type="chain" id="PRO_5043124767" evidence="1">
    <location>
        <begin position="19"/>
        <end position="187"/>
    </location>
</feature>
<protein>
    <submittedName>
        <fullName evidence="2 4">Uncharacterized protein</fullName>
    </submittedName>
</protein>
<evidence type="ECO:0000313" key="4">
    <source>
        <dbReference type="WBParaSite" id="NBR_0000575701-mRNA-1"/>
    </source>
</evidence>
<feature type="signal peptide" evidence="1">
    <location>
        <begin position="1"/>
        <end position="18"/>
    </location>
</feature>
<keyword evidence="1" id="KW-0732">Signal</keyword>
<keyword evidence="3" id="KW-1185">Reference proteome</keyword>
<evidence type="ECO:0000313" key="3">
    <source>
        <dbReference type="Proteomes" id="UP000271162"/>
    </source>
</evidence>
<dbReference type="Proteomes" id="UP000271162">
    <property type="component" value="Unassembled WGS sequence"/>
</dbReference>
<reference evidence="4" key="1">
    <citation type="submission" date="2017-02" db="UniProtKB">
        <authorList>
            <consortium name="WormBaseParasite"/>
        </authorList>
    </citation>
    <scope>IDENTIFICATION</scope>
</reference>
<evidence type="ECO:0000313" key="2">
    <source>
        <dbReference type="EMBL" id="VDL69347.1"/>
    </source>
</evidence>
<reference evidence="2 3" key="2">
    <citation type="submission" date="2018-11" db="EMBL/GenBank/DDBJ databases">
        <authorList>
            <consortium name="Pathogen Informatics"/>
        </authorList>
    </citation>
    <scope>NUCLEOTIDE SEQUENCE [LARGE SCALE GENOMIC DNA]</scope>
</reference>
<dbReference type="AlphaFoldDB" id="A0A0N4XT60"/>
<gene>
    <name evidence="2" type="ORF">NBR_LOCUS5758</name>
</gene>
<dbReference type="WBParaSite" id="NBR_0000575701-mRNA-1">
    <property type="protein sequence ID" value="NBR_0000575701-mRNA-1"/>
    <property type="gene ID" value="NBR_0000575701"/>
</dbReference>
<organism evidence="4">
    <name type="scientific">Nippostrongylus brasiliensis</name>
    <name type="common">Rat hookworm</name>
    <dbReference type="NCBI Taxonomy" id="27835"/>
    <lineage>
        <taxon>Eukaryota</taxon>
        <taxon>Metazoa</taxon>
        <taxon>Ecdysozoa</taxon>
        <taxon>Nematoda</taxon>
        <taxon>Chromadorea</taxon>
        <taxon>Rhabditida</taxon>
        <taxon>Rhabditina</taxon>
        <taxon>Rhabditomorpha</taxon>
        <taxon>Strongyloidea</taxon>
        <taxon>Heligmosomidae</taxon>
        <taxon>Nippostrongylus</taxon>
    </lineage>
</organism>
<proteinExistence type="predicted"/>